<keyword evidence="3" id="KW-1185">Reference proteome</keyword>
<feature type="domain" description="DUF7673" evidence="1">
    <location>
        <begin position="24"/>
        <end position="107"/>
    </location>
</feature>
<dbReference type="Proteomes" id="UP000588051">
    <property type="component" value="Unassembled WGS sequence"/>
</dbReference>
<evidence type="ECO:0000313" key="2">
    <source>
        <dbReference type="EMBL" id="NVO78915.1"/>
    </source>
</evidence>
<accession>A0A850QMQ4</accession>
<organism evidence="2 3">
    <name type="scientific">Undibacterium oligocarboniphilum</name>
    <dbReference type="NCBI Taxonomy" id="666702"/>
    <lineage>
        <taxon>Bacteria</taxon>
        <taxon>Pseudomonadati</taxon>
        <taxon>Pseudomonadota</taxon>
        <taxon>Betaproteobacteria</taxon>
        <taxon>Burkholderiales</taxon>
        <taxon>Oxalobacteraceae</taxon>
        <taxon>Undibacterium</taxon>
    </lineage>
</organism>
<evidence type="ECO:0000259" key="1">
    <source>
        <dbReference type="Pfam" id="PF24720"/>
    </source>
</evidence>
<proteinExistence type="predicted"/>
<sequence>MATRAREREQRLQRLPEIRLEGEAALRRLLPIAQRDTGQSGVIARFLLNMYNGDRFPFDLTDLRRLDYDVFDDCMAVLKMDFQPEKEVHRYFQNGGAIWEQLAQDWNFKDFGNQGWR</sequence>
<comment type="caution">
    <text evidence="2">The sequence shown here is derived from an EMBL/GenBank/DDBJ whole genome shotgun (WGS) entry which is preliminary data.</text>
</comment>
<dbReference type="EMBL" id="JABXYJ010000008">
    <property type="protein sequence ID" value="NVO78915.1"/>
    <property type="molecule type" value="Genomic_DNA"/>
</dbReference>
<evidence type="ECO:0000313" key="3">
    <source>
        <dbReference type="Proteomes" id="UP000588051"/>
    </source>
</evidence>
<dbReference type="Pfam" id="PF24720">
    <property type="entry name" value="DUF7673"/>
    <property type="match status" value="1"/>
</dbReference>
<protein>
    <recommendedName>
        <fullName evidence="1">DUF7673 domain-containing protein</fullName>
    </recommendedName>
</protein>
<gene>
    <name evidence="2" type="ORF">HV832_13885</name>
</gene>
<dbReference type="AlphaFoldDB" id="A0A850QMQ4"/>
<reference evidence="2 3" key="1">
    <citation type="submission" date="2020-06" db="EMBL/GenBank/DDBJ databases">
        <authorList>
            <person name="Qiu C."/>
            <person name="Liu Z."/>
        </authorList>
    </citation>
    <scope>NUCLEOTIDE SEQUENCE [LARGE SCALE GENOMIC DNA]</scope>
    <source>
        <strain evidence="2 3">EM 1</strain>
    </source>
</reference>
<dbReference type="InterPro" id="IPR056090">
    <property type="entry name" value="DUF7673"/>
</dbReference>
<name>A0A850QMQ4_9BURK</name>